<evidence type="ECO:0000256" key="1">
    <source>
        <dbReference type="SAM" id="SignalP"/>
    </source>
</evidence>
<reference evidence="2 3" key="1">
    <citation type="submission" date="2018-06" db="EMBL/GenBank/DDBJ databases">
        <authorList>
            <consortium name="Pathogen Informatics"/>
            <person name="Doyle S."/>
        </authorList>
    </citation>
    <scope>NUCLEOTIDE SEQUENCE [LARGE SCALE GENOMIC DNA]</scope>
    <source>
        <strain evidence="2 3">NCTC13337</strain>
    </source>
</reference>
<sequence length="153" mass="17687">MFKKITMLLLVVAITTFLAACSKKDTPKEIVNKFFIEVLQGDSNKAADYVYSIKPESILKNKYKEQISYNDDEIFYYVNNLAYRTRNVVREFGGFENLKIEKIASNEDKEDKNKASVEIKIITKSIKDKEPETGAIIHLQKIDGQWKIIELDI</sequence>
<feature type="chain" id="PRO_5016804815" evidence="1">
    <location>
        <begin position="20"/>
        <end position="153"/>
    </location>
</feature>
<organism evidence="2 3">
    <name type="scientific">Suttonella ornithocola</name>
    <dbReference type="NCBI Taxonomy" id="279832"/>
    <lineage>
        <taxon>Bacteria</taxon>
        <taxon>Pseudomonadati</taxon>
        <taxon>Pseudomonadota</taxon>
        <taxon>Gammaproteobacteria</taxon>
        <taxon>Cardiobacteriales</taxon>
        <taxon>Cardiobacteriaceae</taxon>
        <taxon>Suttonella</taxon>
    </lineage>
</organism>
<evidence type="ECO:0000313" key="3">
    <source>
        <dbReference type="Proteomes" id="UP000254601"/>
    </source>
</evidence>
<feature type="signal peptide" evidence="1">
    <location>
        <begin position="1"/>
        <end position="19"/>
    </location>
</feature>
<gene>
    <name evidence="2" type="ORF">NCTC13337_01974</name>
</gene>
<accession>A0A380MWQ0</accession>
<evidence type="ECO:0000313" key="2">
    <source>
        <dbReference type="EMBL" id="SUO96692.1"/>
    </source>
</evidence>
<keyword evidence="1" id="KW-0732">Signal</keyword>
<protein>
    <submittedName>
        <fullName evidence="2">Lumazine-binding domain</fullName>
    </submittedName>
</protein>
<proteinExistence type="predicted"/>
<dbReference type="Proteomes" id="UP000254601">
    <property type="component" value="Unassembled WGS sequence"/>
</dbReference>
<dbReference type="PROSITE" id="PS51257">
    <property type="entry name" value="PROKAR_LIPOPROTEIN"/>
    <property type="match status" value="1"/>
</dbReference>
<dbReference type="RefSeq" id="WP_072576226.1">
    <property type="nucleotide sequence ID" value="NZ_LWHB01000057.1"/>
</dbReference>
<name>A0A380MWQ0_9GAMM</name>
<dbReference type="EMBL" id="UHIC01000001">
    <property type="protein sequence ID" value="SUO96692.1"/>
    <property type="molecule type" value="Genomic_DNA"/>
</dbReference>
<dbReference type="Gene3D" id="3.10.450.50">
    <property type="match status" value="1"/>
</dbReference>
<dbReference type="AlphaFoldDB" id="A0A380MWQ0"/>
<keyword evidence="3" id="KW-1185">Reference proteome</keyword>